<dbReference type="GO" id="GO:0005524">
    <property type="term" value="F:ATP binding"/>
    <property type="evidence" value="ECO:0007669"/>
    <property type="project" value="InterPro"/>
</dbReference>
<evidence type="ECO:0000259" key="4">
    <source>
        <dbReference type="PROSITE" id="PS50830"/>
    </source>
</evidence>
<dbReference type="GO" id="GO:0004519">
    <property type="term" value="F:endonuclease activity"/>
    <property type="evidence" value="ECO:0007669"/>
    <property type="project" value="UniProtKB-KW"/>
</dbReference>
<dbReference type="SUPFAM" id="SSF50199">
    <property type="entry name" value="Staphylococcal nuclease"/>
    <property type="match status" value="1"/>
</dbReference>
<dbReference type="AlphaFoldDB" id="A0AA38FUR5"/>
<feature type="domain" description="TNase-like" evidence="4">
    <location>
        <begin position="187"/>
        <end position="350"/>
    </location>
</feature>
<evidence type="ECO:0000256" key="2">
    <source>
        <dbReference type="ARBA" id="ARBA00022759"/>
    </source>
</evidence>
<dbReference type="GO" id="GO:0006418">
    <property type="term" value="P:tRNA aminoacylation for protein translation"/>
    <property type="evidence" value="ECO:0007669"/>
    <property type="project" value="InterPro"/>
</dbReference>
<evidence type="ECO:0000256" key="1">
    <source>
        <dbReference type="ARBA" id="ARBA00022722"/>
    </source>
</evidence>
<keyword evidence="1" id="KW-0540">Nuclease</keyword>
<accession>A0AA38FUR5</accession>
<dbReference type="SUPFAM" id="SSF47323">
    <property type="entry name" value="Anticodon-binding domain of a subclass of class I aminoacyl-tRNA synthetases"/>
    <property type="match status" value="1"/>
</dbReference>
<keyword evidence="6" id="KW-1185">Reference proteome</keyword>
<protein>
    <recommendedName>
        <fullName evidence="4">TNase-like domain-containing protein</fullName>
    </recommendedName>
</protein>
<dbReference type="Pfam" id="PF00565">
    <property type="entry name" value="SNase"/>
    <property type="match status" value="1"/>
</dbReference>
<dbReference type="Gene3D" id="2.40.50.90">
    <property type="match status" value="1"/>
</dbReference>
<dbReference type="InterPro" id="IPR009080">
    <property type="entry name" value="tRNAsynth_Ia_anticodon-bd"/>
</dbReference>
<dbReference type="Gene3D" id="1.20.120.1910">
    <property type="entry name" value="Cysteine-tRNA ligase, C-terminal anti-codon recognition domain"/>
    <property type="match status" value="1"/>
</dbReference>
<sequence length="350" mass="39672">MGNALRRLYEECYSPRPSEEGHGVSPGTLGFDALARDLFHFANTGQWIEKYFFKNSIGLHKTTVSDNYCILQANTDIGDCVLLKVPEGLSQHVESSKKTQATWYGSDSLKLYIDMSRYQKIQAAWKEDPPKNAEQAAILVVRTLQRHHKANVEGLLAFYGFPYPTASVQVPGQVQQRWPEGVKNELHTLQVDARAVADGDTITVYVDTKDSKESAEVPTSVQKAMIERREARSRRDYARGDALQNQITDAGYRVFDGAKSGDDVLARKYRIRLRGVDAPESKMPYGKEAKEALLNLVEGKHLRILVYEQDRYARSVGDVYCGNVFVQEVLLKKGWAWHYAQYDQRPEFAK</sequence>
<keyword evidence="3" id="KW-0378">Hydrolase</keyword>
<dbReference type="PANTHER" id="PTHR12302">
    <property type="entry name" value="EBNA2 BINDING PROTEIN P100"/>
    <property type="match status" value="1"/>
</dbReference>
<dbReference type="GO" id="GO:0004812">
    <property type="term" value="F:aminoacyl-tRNA ligase activity"/>
    <property type="evidence" value="ECO:0007669"/>
    <property type="project" value="InterPro"/>
</dbReference>
<dbReference type="PANTHER" id="PTHR12302:SF3">
    <property type="entry name" value="SERINE_THREONINE-PROTEIN KINASE 31"/>
    <property type="match status" value="1"/>
</dbReference>
<dbReference type="OMA" id="RNTHEDI"/>
<evidence type="ECO:0000313" key="6">
    <source>
        <dbReference type="Proteomes" id="UP000824469"/>
    </source>
</evidence>
<reference evidence="5 6" key="1">
    <citation type="journal article" date="2021" name="Nat. Plants">
        <title>The Taxus genome provides insights into paclitaxel biosynthesis.</title>
        <authorList>
            <person name="Xiong X."/>
            <person name="Gou J."/>
            <person name="Liao Q."/>
            <person name="Li Y."/>
            <person name="Zhou Q."/>
            <person name="Bi G."/>
            <person name="Li C."/>
            <person name="Du R."/>
            <person name="Wang X."/>
            <person name="Sun T."/>
            <person name="Guo L."/>
            <person name="Liang H."/>
            <person name="Lu P."/>
            <person name="Wu Y."/>
            <person name="Zhang Z."/>
            <person name="Ro D.K."/>
            <person name="Shang Y."/>
            <person name="Huang S."/>
            <person name="Yan J."/>
        </authorList>
    </citation>
    <scope>NUCLEOTIDE SEQUENCE [LARGE SCALE GENOMIC DNA]</scope>
    <source>
        <strain evidence="5">Ta-2019</strain>
    </source>
</reference>
<gene>
    <name evidence="5" type="ORF">KI387_037720</name>
</gene>
<dbReference type="InterPro" id="IPR016071">
    <property type="entry name" value="Staphylococal_nuclease_OB-fold"/>
</dbReference>
<dbReference type="PROSITE" id="PS50830">
    <property type="entry name" value="TNASE_3"/>
    <property type="match status" value="1"/>
</dbReference>
<dbReference type="GO" id="GO:0016787">
    <property type="term" value="F:hydrolase activity"/>
    <property type="evidence" value="ECO:0007669"/>
    <property type="project" value="UniProtKB-KW"/>
</dbReference>
<dbReference type="EMBL" id="JAHRHJ020000007">
    <property type="protein sequence ID" value="KAH9309809.1"/>
    <property type="molecule type" value="Genomic_DNA"/>
</dbReference>
<dbReference type="Proteomes" id="UP000824469">
    <property type="component" value="Unassembled WGS sequence"/>
</dbReference>
<dbReference type="GO" id="GO:0005737">
    <property type="term" value="C:cytoplasm"/>
    <property type="evidence" value="ECO:0007669"/>
    <property type="project" value="TreeGrafter"/>
</dbReference>
<name>A0AA38FUR5_TAXCH</name>
<dbReference type="SMART" id="SM00318">
    <property type="entry name" value="SNc"/>
    <property type="match status" value="1"/>
</dbReference>
<evidence type="ECO:0000313" key="5">
    <source>
        <dbReference type="EMBL" id="KAH9309809.1"/>
    </source>
</evidence>
<feature type="non-terminal residue" evidence="5">
    <location>
        <position position="350"/>
    </location>
</feature>
<proteinExistence type="predicted"/>
<organism evidence="5 6">
    <name type="scientific">Taxus chinensis</name>
    <name type="common">Chinese yew</name>
    <name type="synonym">Taxus wallichiana var. chinensis</name>
    <dbReference type="NCBI Taxonomy" id="29808"/>
    <lineage>
        <taxon>Eukaryota</taxon>
        <taxon>Viridiplantae</taxon>
        <taxon>Streptophyta</taxon>
        <taxon>Embryophyta</taxon>
        <taxon>Tracheophyta</taxon>
        <taxon>Spermatophyta</taxon>
        <taxon>Pinopsida</taxon>
        <taxon>Pinidae</taxon>
        <taxon>Conifers II</taxon>
        <taxon>Cupressales</taxon>
        <taxon>Taxaceae</taxon>
        <taxon>Taxus</taxon>
    </lineage>
</organism>
<comment type="caution">
    <text evidence="5">The sequence shown here is derived from an EMBL/GenBank/DDBJ whole genome shotgun (WGS) entry which is preliminary data.</text>
</comment>
<evidence type="ECO:0000256" key="3">
    <source>
        <dbReference type="ARBA" id="ARBA00022801"/>
    </source>
</evidence>
<keyword evidence="2" id="KW-0255">Endonuclease</keyword>
<dbReference type="InterPro" id="IPR035437">
    <property type="entry name" value="SNase_OB-fold_sf"/>
</dbReference>